<keyword evidence="3" id="KW-0041">Annexin</keyword>
<dbReference type="PANTHER" id="PTHR10502">
    <property type="entry name" value="ANNEXIN"/>
    <property type="match status" value="1"/>
</dbReference>
<dbReference type="SUPFAM" id="SSF47874">
    <property type="entry name" value="Annexin"/>
    <property type="match status" value="1"/>
</dbReference>
<dbReference type="GO" id="GO:0005737">
    <property type="term" value="C:cytoplasm"/>
    <property type="evidence" value="ECO:0007669"/>
    <property type="project" value="TreeGrafter"/>
</dbReference>
<reference evidence="4" key="1">
    <citation type="submission" date="2020-11" db="EMBL/GenBank/DDBJ databases">
        <authorList>
            <person name="Tran Van P."/>
        </authorList>
    </citation>
    <scope>NUCLEOTIDE SEQUENCE</scope>
</reference>
<dbReference type="Pfam" id="PF00191">
    <property type="entry name" value="Annexin"/>
    <property type="match status" value="3"/>
</dbReference>
<comment type="similarity">
    <text evidence="1">Belongs to the annexin family.</text>
</comment>
<protein>
    <recommendedName>
        <fullName evidence="5">Annexin</fullName>
    </recommendedName>
</protein>
<dbReference type="EMBL" id="OE000876">
    <property type="protein sequence ID" value="CAD7455306.1"/>
    <property type="molecule type" value="Genomic_DNA"/>
</dbReference>
<organism evidence="4">
    <name type="scientific">Timema tahoe</name>
    <dbReference type="NCBI Taxonomy" id="61484"/>
    <lineage>
        <taxon>Eukaryota</taxon>
        <taxon>Metazoa</taxon>
        <taxon>Ecdysozoa</taxon>
        <taxon>Arthropoda</taxon>
        <taxon>Hexapoda</taxon>
        <taxon>Insecta</taxon>
        <taxon>Pterygota</taxon>
        <taxon>Neoptera</taxon>
        <taxon>Polyneoptera</taxon>
        <taxon>Phasmatodea</taxon>
        <taxon>Timematodea</taxon>
        <taxon>Timematoidea</taxon>
        <taxon>Timematidae</taxon>
        <taxon>Timema</taxon>
    </lineage>
</organism>
<evidence type="ECO:0000256" key="2">
    <source>
        <dbReference type="ARBA" id="ARBA00022737"/>
    </source>
</evidence>
<gene>
    <name evidence="4" type="ORF">TTEB3V08_LOCUS3381</name>
</gene>
<dbReference type="InterPro" id="IPR037104">
    <property type="entry name" value="Annexin_sf"/>
</dbReference>
<evidence type="ECO:0000256" key="1">
    <source>
        <dbReference type="ARBA" id="ARBA00007831"/>
    </source>
</evidence>
<keyword evidence="2" id="KW-0677">Repeat</keyword>
<dbReference type="GO" id="GO:0005509">
    <property type="term" value="F:calcium ion binding"/>
    <property type="evidence" value="ECO:0007669"/>
    <property type="project" value="InterPro"/>
</dbReference>
<dbReference type="GO" id="GO:0001786">
    <property type="term" value="F:phosphatidylserine binding"/>
    <property type="evidence" value="ECO:0007669"/>
    <property type="project" value="TreeGrafter"/>
</dbReference>
<dbReference type="PROSITE" id="PS51897">
    <property type="entry name" value="ANNEXIN_2"/>
    <property type="match status" value="3"/>
</dbReference>
<dbReference type="AlphaFoldDB" id="A0A7R9FL28"/>
<dbReference type="InterPro" id="IPR018502">
    <property type="entry name" value="Annexin_repeat"/>
</dbReference>
<dbReference type="PANTHER" id="PTHR10502:SF102">
    <property type="entry name" value="ANNEXIN B11"/>
    <property type="match status" value="1"/>
</dbReference>
<dbReference type="GO" id="GO:0012506">
    <property type="term" value="C:vesicle membrane"/>
    <property type="evidence" value="ECO:0007669"/>
    <property type="project" value="TreeGrafter"/>
</dbReference>
<dbReference type="FunFam" id="1.10.220.10:FF:000001">
    <property type="entry name" value="Annexin"/>
    <property type="match status" value="1"/>
</dbReference>
<evidence type="ECO:0008006" key="5">
    <source>
        <dbReference type="Google" id="ProtNLM"/>
    </source>
</evidence>
<proteinExistence type="inferred from homology"/>
<sequence length="421" mass="47891">MRLNISRILQGSVPITFKITDRERIQMSEHNMRQHANKGTIHGASVLNSELSAMKLNAAFLGPIVDTGMIIRVLISHTNKQRQAIKRHYRILYGKVLHLAEKRNLQCACVTGCLLVMKPVYCAQDLTTDVQEYLAGYLRDVTQAMLQEPLDFLSECLHGALTSVAPKVEIFVELLGGCSNIKIRQIKEYYHKKYDMELESAVRKELNKEYQSLLRILLSEKRDESEVDSSQVCSEAKMMSYAGVGTKYETDDPVIVSLLHQRSYQHLQALFNEYQRLKGRPLEDGIKAEFYRTVRDGLLVLVSAIKDLQAFLATQLEDALREPNPRHHKLIRILVSRSEIDLLDIKEKYLNMYGVKLSNAVADATSGDYRTILMIDYSISLRHDSIISLATTLSSPSPRLYHLPRHDYIIILTTTISSPSP</sequence>
<dbReference type="Gene3D" id="1.10.220.10">
    <property type="entry name" value="Annexin"/>
    <property type="match status" value="4"/>
</dbReference>
<accession>A0A7R9FL28</accession>
<evidence type="ECO:0000313" key="4">
    <source>
        <dbReference type="EMBL" id="CAD7455306.1"/>
    </source>
</evidence>
<dbReference type="SMART" id="SM00335">
    <property type="entry name" value="ANX"/>
    <property type="match status" value="4"/>
</dbReference>
<name>A0A7R9FL28_9NEOP</name>
<dbReference type="GO" id="GO:0005886">
    <property type="term" value="C:plasma membrane"/>
    <property type="evidence" value="ECO:0007669"/>
    <property type="project" value="TreeGrafter"/>
</dbReference>
<dbReference type="GO" id="GO:0005544">
    <property type="term" value="F:calcium-dependent phospholipid binding"/>
    <property type="evidence" value="ECO:0007669"/>
    <property type="project" value="InterPro"/>
</dbReference>
<dbReference type="GO" id="GO:0005634">
    <property type="term" value="C:nucleus"/>
    <property type="evidence" value="ECO:0007669"/>
    <property type="project" value="TreeGrafter"/>
</dbReference>
<evidence type="ECO:0000256" key="3">
    <source>
        <dbReference type="ARBA" id="ARBA00023216"/>
    </source>
</evidence>